<feature type="signal peptide" evidence="1">
    <location>
        <begin position="1"/>
        <end position="16"/>
    </location>
</feature>
<sequence length="131" mass="14635">MLAHLWDITTISAAYCAVFLSPDSSTNFQNNTFFMCIFLHSRFQYLKTFHDVPQLLSASMLLTYTYSVDVQKQAIQPFAIHEPITSASSSLDQTCSPEMAFAFATGCVIFMLADALRLQACVINTMSLIQN</sequence>
<keyword evidence="1" id="KW-0732">Signal</keyword>
<keyword evidence="3" id="KW-1185">Reference proteome</keyword>
<evidence type="ECO:0000313" key="3">
    <source>
        <dbReference type="Proteomes" id="UP001175228"/>
    </source>
</evidence>
<feature type="chain" id="PRO_5041206409" evidence="1">
    <location>
        <begin position="17"/>
        <end position="131"/>
    </location>
</feature>
<dbReference type="AlphaFoldDB" id="A0AA39Q363"/>
<protein>
    <submittedName>
        <fullName evidence="2">Uncharacterized protein</fullName>
    </submittedName>
</protein>
<reference evidence="2" key="1">
    <citation type="submission" date="2023-06" db="EMBL/GenBank/DDBJ databases">
        <authorList>
            <consortium name="Lawrence Berkeley National Laboratory"/>
            <person name="Ahrendt S."/>
            <person name="Sahu N."/>
            <person name="Indic B."/>
            <person name="Wong-Bajracharya J."/>
            <person name="Merenyi Z."/>
            <person name="Ke H.-M."/>
            <person name="Monk M."/>
            <person name="Kocsube S."/>
            <person name="Drula E."/>
            <person name="Lipzen A."/>
            <person name="Balint B."/>
            <person name="Henrissat B."/>
            <person name="Andreopoulos B."/>
            <person name="Martin F.M."/>
            <person name="Harder C.B."/>
            <person name="Rigling D."/>
            <person name="Ford K.L."/>
            <person name="Foster G.D."/>
            <person name="Pangilinan J."/>
            <person name="Papanicolaou A."/>
            <person name="Barry K."/>
            <person name="LaButti K."/>
            <person name="Viragh M."/>
            <person name="Koriabine M."/>
            <person name="Yan M."/>
            <person name="Riley R."/>
            <person name="Champramary S."/>
            <person name="Plett K.L."/>
            <person name="Tsai I.J."/>
            <person name="Slot J."/>
            <person name="Sipos G."/>
            <person name="Plett J."/>
            <person name="Nagy L.G."/>
            <person name="Grigoriev I.V."/>
        </authorList>
    </citation>
    <scope>NUCLEOTIDE SEQUENCE</scope>
    <source>
        <strain evidence="2">HWK02</strain>
    </source>
</reference>
<evidence type="ECO:0000313" key="2">
    <source>
        <dbReference type="EMBL" id="KAK0495241.1"/>
    </source>
</evidence>
<evidence type="ECO:0000256" key="1">
    <source>
        <dbReference type="SAM" id="SignalP"/>
    </source>
</evidence>
<organism evidence="2 3">
    <name type="scientific">Armillaria luteobubalina</name>
    <dbReference type="NCBI Taxonomy" id="153913"/>
    <lineage>
        <taxon>Eukaryota</taxon>
        <taxon>Fungi</taxon>
        <taxon>Dikarya</taxon>
        <taxon>Basidiomycota</taxon>
        <taxon>Agaricomycotina</taxon>
        <taxon>Agaricomycetes</taxon>
        <taxon>Agaricomycetidae</taxon>
        <taxon>Agaricales</taxon>
        <taxon>Marasmiineae</taxon>
        <taxon>Physalacriaceae</taxon>
        <taxon>Armillaria</taxon>
    </lineage>
</organism>
<comment type="caution">
    <text evidence="2">The sequence shown here is derived from an EMBL/GenBank/DDBJ whole genome shotgun (WGS) entry which is preliminary data.</text>
</comment>
<gene>
    <name evidence="2" type="ORF">EDD18DRAFT_1354455</name>
</gene>
<dbReference type="Proteomes" id="UP001175228">
    <property type="component" value="Unassembled WGS sequence"/>
</dbReference>
<name>A0AA39Q363_9AGAR</name>
<dbReference type="EMBL" id="JAUEPU010000018">
    <property type="protein sequence ID" value="KAK0495241.1"/>
    <property type="molecule type" value="Genomic_DNA"/>
</dbReference>
<proteinExistence type="predicted"/>
<accession>A0AA39Q363</accession>